<dbReference type="EMBL" id="JBBPFD010000660">
    <property type="protein sequence ID" value="KAK7877981.1"/>
    <property type="molecule type" value="Genomic_DNA"/>
</dbReference>
<organism evidence="2 3">
    <name type="scientific">Mugilogobius chulae</name>
    <name type="common">yellowstripe goby</name>
    <dbReference type="NCBI Taxonomy" id="88201"/>
    <lineage>
        <taxon>Eukaryota</taxon>
        <taxon>Metazoa</taxon>
        <taxon>Chordata</taxon>
        <taxon>Craniata</taxon>
        <taxon>Vertebrata</taxon>
        <taxon>Euteleostomi</taxon>
        <taxon>Actinopterygii</taxon>
        <taxon>Neopterygii</taxon>
        <taxon>Teleostei</taxon>
        <taxon>Neoteleostei</taxon>
        <taxon>Acanthomorphata</taxon>
        <taxon>Gobiaria</taxon>
        <taxon>Gobiiformes</taxon>
        <taxon>Gobioidei</taxon>
        <taxon>Gobiidae</taxon>
        <taxon>Gobionellinae</taxon>
        <taxon>Mugilogobius</taxon>
    </lineage>
</organism>
<accession>A0AAW0MI00</accession>
<evidence type="ECO:0000256" key="1">
    <source>
        <dbReference type="SAM" id="MobiDB-lite"/>
    </source>
</evidence>
<keyword evidence="3" id="KW-1185">Reference proteome</keyword>
<feature type="region of interest" description="Disordered" evidence="1">
    <location>
        <begin position="133"/>
        <end position="167"/>
    </location>
</feature>
<dbReference type="Proteomes" id="UP001460270">
    <property type="component" value="Unassembled WGS sequence"/>
</dbReference>
<name>A0AAW0MI00_9GOBI</name>
<sequence>MVFDCNSSGLASGGSVARRAPPSGSRLTKILSILMHSIDTQAEGGRGGRGRTHLNQKRLWTRSDARLQRDWSGQRTYGQRVDTSVHMYQTVRDQNSAYYVRFVGLITQLLLTLLQKILGLDLSGGPSLVRGGPVLRPRLSSRSQPEKAPPLWANRSSDSPPAWSSTTLHSNAINMEQRDIKSLIHHCQSGEACSSVS</sequence>
<reference evidence="3" key="1">
    <citation type="submission" date="2024-04" db="EMBL/GenBank/DDBJ databases">
        <title>Salinicola lusitanus LLJ914,a marine bacterium isolated from the Okinawa Trough.</title>
        <authorList>
            <person name="Li J."/>
        </authorList>
    </citation>
    <scope>NUCLEOTIDE SEQUENCE [LARGE SCALE GENOMIC DNA]</scope>
</reference>
<evidence type="ECO:0000313" key="3">
    <source>
        <dbReference type="Proteomes" id="UP001460270"/>
    </source>
</evidence>
<dbReference type="AlphaFoldDB" id="A0AAW0MI00"/>
<gene>
    <name evidence="2" type="ORF">WMY93_031361</name>
</gene>
<feature type="compositionally biased region" description="Polar residues" evidence="1">
    <location>
        <begin position="154"/>
        <end position="167"/>
    </location>
</feature>
<feature type="compositionally biased region" description="Polar residues" evidence="1">
    <location>
        <begin position="1"/>
        <end position="10"/>
    </location>
</feature>
<comment type="caution">
    <text evidence="2">The sequence shown here is derived from an EMBL/GenBank/DDBJ whole genome shotgun (WGS) entry which is preliminary data.</text>
</comment>
<feature type="region of interest" description="Disordered" evidence="1">
    <location>
        <begin position="1"/>
        <end position="23"/>
    </location>
</feature>
<proteinExistence type="predicted"/>
<evidence type="ECO:0000313" key="2">
    <source>
        <dbReference type="EMBL" id="KAK7877981.1"/>
    </source>
</evidence>
<protein>
    <submittedName>
        <fullName evidence="2">Uncharacterized protein</fullName>
    </submittedName>
</protein>